<proteinExistence type="predicted"/>
<reference evidence="1" key="2">
    <citation type="journal article" date="2015" name="Data Brief">
        <title>Shoot transcriptome of the giant reed, Arundo donax.</title>
        <authorList>
            <person name="Barrero R.A."/>
            <person name="Guerrero F.D."/>
            <person name="Moolhuijzen P."/>
            <person name="Goolsby J.A."/>
            <person name="Tidwell J."/>
            <person name="Bellgard S.E."/>
            <person name="Bellgard M.I."/>
        </authorList>
    </citation>
    <scope>NUCLEOTIDE SEQUENCE</scope>
    <source>
        <tissue evidence="1">Shoot tissue taken approximately 20 cm above the soil surface</tissue>
    </source>
</reference>
<dbReference type="EMBL" id="GBRH01170530">
    <property type="protein sequence ID" value="JAE27366.1"/>
    <property type="molecule type" value="Transcribed_RNA"/>
</dbReference>
<sequence length="96" mass="10010">MSPSAPYLGTEGATVGRAGEAALDEVLGLGVAGEDLGQHALLLGGHVCGQLLDEPELLGVGWRRRRGGWPPGCRADGRRHISRCGHWPSPDTSCKG</sequence>
<protein>
    <submittedName>
        <fullName evidence="1">GH3</fullName>
    </submittedName>
</protein>
<accession>A0A0A9GXQ0</accession>
<evidence type="ECO:0000313" key="1">
    <source>
        <dbReference type="EMBL" id="JAE27366.1"/>
    </source>
</evidence>
<dbReference type="AlphaFoldDB" id="A0A0A9GXQ0"/>
<name>A0A0A9GXQ0_ARUDO</name>
<reference evidence="1" key="1">
    <citation type="submission" date="2014-09" db="EMBL/GenBank/DDBJ databases">
        <authorList>
            <person name="Magalhaes I.L.F."/>
            <person name="Oliveira U."/>
            <person name="Santos F.R."/>
            <person name="Vidigal T.H.D.A."/>
            <person name="Brescovit A.D."/>
            <person name="Santos A.J."/>
        </authorList>
    </citation>
    <scope>NUCLEOTIDE SEQUENCE</scope>
    <source>
        <tissue evidence="1">Shoot tissue taken approximately 20 cm above the soil surface</tissue>
    </source>
</reference>
<organism evidence="1">
    <name type="scientific">Arundo donax</name>
    <name type="common">Giant reed</name>
    <name type="synonym">Donax arundinaceus</name>
    <dbReference type="NCBI Taxonomy" id="35708"/>
    <lineage>
        <taxon>Eukaryota</taxon>
        <taxon>Viridiplantae</taxon>
        <taxon>Streptophyta</taxon>
        <taxon>Embryophyta</taxon>
        <taxon>Tracheophyta</taxon>
        <taxon>Spermatophyta</taxon>
        <taxon>Magnoliopsida</taxon>
        <taxon>Liliopsida</taxon>
        <taxon>Poales</taxon>
        <taxon>Poaceae</taxon>
        <taxon>PACMAD clade</taxon>
        <taxon>Arundinoideae</taxon>
        <taxon>Arundineae</taxon>
        <taxon>Arundo</taxon>
    </lineage>
</organism>